<gene>
    <name evidence="2" type="ORF">BV898_14576</name>
</gene>
<dbReference type="Proteomes" id="UP000192578">
    <property type="component" value="Unassembled WGS sequence"/>
</dbReference>
<sequence length="85" mass="9190">MGGIRYLRCLAFTLPFTLHSFIEKENDTTREEPWNGSPGGRGQSAVMTATGYQPRDQVPPLSAVPPMIQVTKASTDAGSVKPAKK</sequence>
<dbReference type="AlphaFoldDB" id="A0A9X6RJP4"/>
<accession>A0A9X6RJP4</accession>
<organism evidence="2 3">
    <name type="scientific">Hypsibius exemplaris</name>
    <name type="common">Freshwater tardigrade</name>
    <dbReference type="NCBI Taxonomy" id="2072580"/>
    <lineage>
        <taxon>Eukaryota</taxon>
        <taxon>Metazoa</taxon>
        <taxon>Ecdysozoa</taxon>
        <taxon>Tardigrada</taxon>
        <taxon>Eutardigrada</taxon>
        <taxon>Parachela</taxon>
        <taxon>Hypsibioidea</taxon>
        <taxon>Hypsibiidae</taxon>
        <taxon>Hypsibius</taxon>
    </lineage>
</organism>
<reference evidence="3" key="1">
    <citation type="submission" date="2017-01" db="EMBL/GenBank/DDBJ databases">
        <title>Comparative genomics of anhydrobiosis in the tardigrade Hypsibius dujardini.</title>
        <authorList>
            <person name="Yoshida Y."/>
            <person name="Koutsovoulos G."/>
            <person name="Laetsch D."/>
            <person name="Stevens L."/>
            <person name="Kumar S."/>
            <person name="Horikawa D."/>
            <person name="Ishino K."/>
            <person name="Komine S."/>
            <person name="Tomita M."/>
            <person name="Blaxter M."/>
            <person name="Arakawa K."/>
        </authorList>
    </citation>
    <scope>NUCLEOTIDE SEQUENCE [LARGE SCALE GENOMIC DNA]</scope>
    <source>
        <strain evidence="3">Z151</strain>
    </source>
</reference>
<evidence type="ECO:0000256" key="1">
    <source>
        <dbReference type="SAM" id="MobiDB-lite"/>
    </source>
</evidence>
<comment type="caution">
    <text evidence="2">The sequence shown here is derived from an EMBL/GenBank/DDBJ whole genome shotgun (WGS) entry which is preliminary data.</text>
</comment>
<evidence type="ECO:0000313" key="3">
    <source>
        <dbReference type="Proteomes" id="UP000192578"/>
    </source>
</evidence>
<dbReference type="EMBL" id="MTYJ01000180">
    <property type="protein sequence ID" value="OWA50045.1"/>
    <property type="molecule type" value="Genomic_DNA"/>
</dbReference>
<feature type="region of interest" description="Disordered" evidence="1">
    <location>
        <begin position="25"/>
        <end position="46"/>
    </location>
</feature>
<keyword evidence="3" id="KW-1185">Reference proteome</keyword>
<proteinExistence type="predicted"/>
<protein>
    <submittedName>
        <fullName evidence="2">Uncharacterized protein</fullName>
    </submittedName>
</protein>
<name>A0A9X6RJP4_HYPEX</name>
<evidence type="ECO:0000313" key="2">
    <source>
        <dbReference type="EMBL" id="OWA50045.1"/>
    </source>
</evidence>